<sequence>MQSQKSFQNQDAGTLYLVPTPIGNLEDMTFRAVRMLKEVDLIAAEDTRNTIKLLNYFEIHTKMVSYHQYSERERENELVEQLQNGETIALVSDAGMPAISDPGYELVAKALQEGVPVVALPGANAALTALIASGQLPQPFYFHGFLPRSSKERDAALAKLGKRKETWVLYESPHRLKETLKAILKAVGPERGITLCRELTKVYEEYLRGTVEEALAWSKEENVRGEFCLVVAGSDVEEVDEEAAWWQELSAREHVEQLMTRDGISSKDAIKQVAKDRNLPKREVYAVYHEIE</sequence>
<name>A0A3D8TRV4_9LIST</name>
<evidence type="ECO:0000256" key="2">
    <source>
        <dbReference type="ARBA" id="ARBA00022552"/>
    </source>
</evidence>
<dbReference type="InterPro" id="IPR014777">
    <property type="entry name" value="4pyrrole_Mease_sub1"/>
</dbReference>
<dbReference type="Proteomes" id="UP000257055">
    <property type="component" value="Unassembled WGS sequence"/>
</dbReference>
<dbReference type="InterPro" id="IPR014776">
    <property type="entry name" value="4pyrrole_Mease_sub2"/>
</dbReference>
<evidence type="ECO:0000256" key="1">
    <source>
        <dbReference type="ARBA" id="ARBA00022490"/>
    </source>
</evidence>
<accession>A0A3D8TRV4</accession>
<comment type="function">
    <text evidence="6">Catalyzes the 2'-O-methylation of the ribose of cytidine 1402 (C1402) in 16S rRNA.</text>
</comment>
<keyword evidence="1 6" id="KW-0963">Cytoplasm</keyword>
<evidence type="ECO:0000313" key="8">
    <source>
        <dbReference type="EMBL" id="RDX01139.1"/>
    </source>
</evidence>
<dbReference type="FunFam" id="3.30.950.10:FF:000002">
    <property type="entry name" value="Ribosomal RNA small subunit methyltransferase I"/>
    <property type="match status" value="1"/>
</dbReference>
<comment type="similarity">
    <text evidence="6">Belongs to the methyltransferase superfamily. RsmI family.</text>
</comment>
<dbReference type="EC" id="2.1.1.198" evidence="6"/>
<keyword evidence="2 6" id="KW-0698">rRNA processing</keyword>
<reference evidence="9" key="1">
    <citation type="submission" date="2015-04" db="EMBL/GenBank/DDBJ databases">
        <authorList>
            <person name="Schardt J."/>
            <person name="Mueller-Herbst S."/>
            <person name="Scherer S."/>
            <person name="Huptas C."/>
        </authorList>
    </citation>
    <scope>NUCLEOTIDE SEQUENCE [LARGE SCALE GENOMIC DNA]</scope>
    <source>
        <strain evidence="9">Kiel-L1</strain>
    </source>
</reference>
<dbReference type="NCBIfam" id="TIGR00096">
    <property type="entry name" value="16S rRNA (cytidine(1402)-2'-O)-methyltransferase"/>
    <property type="match status" value="1"/>
</dbReference>
<evidence type="ECO:0000256" key="4">
    <source>
        <dbReference type="ARBA" id="ARBA00022679"/>
    </source>
</evidence>
<dbReference type="CDD" id="cd11648">
    <property type="entry name" value="RsmI"/>
    <property type="match status" value="1"/>
</dbReference>
<dbReference type="Pfam" id="PF00590">
    <property type="entry name" value="TP_methylase"/>
    <property type="match status" value="1"/>
</dbReference>
<proteinExistence type="inferred from homology"/>
<evidence type="ECO:0000313" key="9">
    <source>
        <dbReference type="Proteomes" id="UP000257055"/>
    </source>
</evidence>
<keyword evidence="4 6" id="KW-0808">Transferase</keyword>
<protein>
    <recommendedName>
        <fullName evidence="6">Ribosomal RNA small subunit methyltransferase I</fullName>
        <ecNumber evidence="6">2.1.1.198</ecNumber>
    </recommendedName>
    <alternativeName>
        <fullName evidence="6">16S rRNA 2'-O-ribose C1402 methyltransferase</fullName>
    </alternativeName>
    <alternativeName>
        <fullName evidence="6">rRNA (cytidine-2'-O-)-methyltransferase RsmI</fullName>
    </alternativeName>
</protein>
<dbReference type="GO" id="GO:0070677">
    <property type="term" value="F:rRNA (cytosine-2'-O-)-methyltransferase activity"/>
    <property type="evidence" value="ECO:0007669"/>
    <property type="project" value="UniProtKB-UniRule"/>
</dbReference>
<dbReference type="InterPro" id="IPR035996">
    <property type="entry name" value="4pyrrol_Methylase_sf"/>
</dbReference>
<evidence type="ECO:0000256" key="3">
    <source>
        <dbReference type="ARBA" id="ARBA00022603"/>
    </source>
</evidence>
<dbReference type="PIRSF" id="PIRSF005917">
    <property type="entry name" value="MTase_YraL"/>
    <property type="match status" value="1"/>
</dbReference>
<gene>
    <name evidence="6" type="primary">rsmI</name>
    <name evidence="8" type="ORF">UR08_09325</name>
</gene>
<dbReference type="Gene3D" id="3.40.1010.10">
    <property type="entry name" value="Cobalt-precorrin-4 Transmethylase, Domain 1"/>
    <property type="match status" value="1"/>
</dbReference>
<dbReference type="PANTHER" id="PTHR46111">
    <property type="entry name" value="RIBOSOMAL RNA SMALL SUBUNIT METHYLTRANSFERASE I"/>
    <property type="match status" value="1"/>
</dbReference>
<dbReference type="EMBL" id="LARY01000002">
    <property type="protein sequence ID" value="RDX01139.1"/>
    <property type="molecule type" value="Genomic_DNA"/>
</dbReference>
<dbReference type="FunFam" id="3.40.1010.10:FF:000002">
    <property type="entry name" value="Ribosomal RNA small subunit methyltransferase I"/>
    <property type="match status" value="1"/>
</dbReference>
<dbReference type="InterPro" id="IPR018063">
    <property type="entry name" value="SAM_MeTrfase_RsmI_CS"/>
</dbReference>
<dbReference type="GO" id="GO:0005737">
    <property type="term" value="C:cytoplasm"/>
    <property type="evidence" value="ECO:0007669"/>
    <property type="project" value="UniProtKB-SubCell"/>
</dbReference>
<dbReference type="InterPro" id="IPR008189">
    <property type="entry name" value="rRNA_ssu_MeTfrase_I"/>
</dbReference>
<keyword evidence="3 6" id="KW-0489">Methyltransferase</keyword>
<feature type="domain" description="Tetrapyrrole methylase" evidence="7">
    <location>
        <begin position="14"/>
        <end position="214"/>
    </location>
</feature>
<dbReference type="SUPFAM" id="SSF53790">
    <property type="entry name" value="Tetrapyrrole methylase"/>
    <property type="match status" value="1"/>
</dbReference>
<comment type="caution">
    <text evidence="8">The sequence shown here is derived from an EMBL/GenBank/DDBJ whole genome shotgun (WGS) entry which is preliminary data.</text>
</comment>
<dbReference type="Gene3D" id="3.30.950.10">
    <property type="entry name" value="Methyltransferase, Cobalt-precorrin-4 Transmethylase, Domain 2"/>
    <property type="match status" value="1"/>
</dbReference>
<comment type="subcellular location">
    <subcellularLocation>
        <location evidence="6">Cytoplasm</location>
    </subcellularLocation>
</comment>
<dbReference type="AlphaFoldDB" id="A0A3D8TRV4"/>
<evidence type="ECO:0000256" key="5">
    <source>
        <dbReference type="ARBA" id="ARBA00022691"/>
    </source>
</evidence>
<dbReference type="PANTHER" id="PTHR46111:SF1">
    <property type="entry name" value="RIBOSOMAL RNA SMALL SUBUNIT METHYLTRANSFERASE I"/>
    <property type="match status" value="1"/>
</dbReference>
<keyword evidence="9" id="KW-1185">Reference proteome</keyword>
<organism evidence="8 9">
    <name type="scientific">Listeria kieliensis</name>
    <dbReference type="NCBI Taxonomy" id="1621700"/>
    <lineage>
        <taxon>Bacteria</taxon>
        <taxon>Bacillati</taxon>
        <taxon>Bacillota</taxon>
        <taxon>Bacilli</taxon>
        <taxon>Bacillales</taxon>
        <taxon>Listeriaceae</taxon>
        <taxon>Listeria</taxon>
    </lineage>
</organism>
<keyword evidence="5 6" id="KW-0949">S-adenosyl-L-methionine</keyword>
<dbReference type="PROSITE" id="PS01296">
    <property type="entry name" value="RSMI"/>
    <property type="match status" value="1"/>
</dbReference>
<dbReference type="HAMAP" id="MF_01877">
    <property type="entry name" value="16SrRNA_methyltr_I"/>
    <property type="match status" value="1"/>
</dbReference>
<evidence type="ECO:0000256" key="6">
    <source>
        <dbReference type="HAMAP-Rule" id="MF_01877"/>
    </source>
</evidence>
<evidence type="ECO:0000259" key="7">
    <source>
        <dbReference type="Pfam" id="PF00590"/>
    </source>
</evidence>
<dbReference type="RefSeq" id="WP_115753390.1">
    <property type="nucleotide sequence ID" value="NZ_LARY01000002.1"/>
</dbReference>
<dbReference type="InterPro" id="IPR000878">
    <property type="entry name" value="4pyrrol_Mease"/>
</dbReference>
<comment type="catalytic activity">
    <reaction evidence="6">
        <text>cytidine(1402) in 16S rRNA + S-adenosyl-L-methionine = 2'-O-methylcytidine(1402) in 16S rRNA + S-adenosyl-L-homocysteine + H(+)</text>
        <dbReference type="Rhea" id="RHEA:42924"/>
        <dbReference type="Rhea" id="RHEA-COMP:10285"/>
        <dbReference type="Rhea" id="RHEA-COMP:10286"/>
        <dbReference type="ChEBI" id="CHEBI:15378"/>
        <dbReference type="ChEBI" id="CHEBI:57856"/>
        <dbReference type="ChEBI" id="CHEBI:59789"/>
        <dbReference type="ChEBI" id="CHEBI:74495"/>
        <dbReference type="ChEBI" id="CHEBI:82748"/>
        <dbReference type="EC" id="2.1.1.198"/>
    </reaction>
</comment>